<organism evidence="2 3">
    <name type="scientific">Sphingomonas liriopis</name>
    <dbReference type="NCBI Taxonomy" id="2949094"/>
    <lineage>
        <taxon>Bacteria</taxon>
        <taxon>Pseudomonadati</taxon>
        <taxon>Pseudomonadota</taxon>
        <taxon>Alphaproteobacteria</taxon>
        <taxon>Sphingomonadales</taxon>
        <taxon>Sphingomonadaceae</taxon>
        <taxon>Sphingomonas</taxon>
    </lineage>
</organism>
<keyword evidence="1" id="KW-0472">Membrane</keyword>
<proteinExistence type="predicted"/>
<evidence type="ECO:0000256" key="1">
    <source>
        <dbReference type="SAM" id="Phobius"/>
    </source>
</evidence>
<evidence type="ECO:0000313" key="3">
    <source>
        <dbReference type="Proteomes" id="UP001139486"/>
    </source>
</evidence>
<gene>
    <name evidence="2" type="ORF">M9979_12225</name>
</gene>
<protein>
    <submittedName>
        <fullName evidence="2">Uncharacterized protein</fullName>
    </submittedName>
</protein>
<feature type="transmembrane region" description="Helical" evidence="1">
    <location>
        <begin position="59"/>
        <end position="80"/>
    </location>
</feature>
<reference evidence="2" key="1">
    <citation type="submission" date="2022-05" db="EMBL/GenBank/DDBJ databases">
        <title>Sphingomonas sp. strain RP10 Genome sequencing and assembly.</title>
        <authorList>
            <person name="Kim I."/>
        </authorList>
    </citation>
    <scope>NUCLEOTIDE SEQUENCE</scope>
    <source>
        <strain evidence="2">RP10</strain>
    </source>
</reference>
<dbReference type="EMBL" id="JAMLDY010000014">
    <property type="protein sequence ID" value="MCP3735640.1"/>
    <property type="molecule type" value="Genomic_DNA"/>
</dbReference>
<keyword evidence="1" id="KW-0812">Transmembrane</keyword>
<sequence length="82" mass="9048">MTMARMRQIAGCLDDSAAAMFAREPVTTTRYEEPAMLNHPLGCACQRCAPPIVLDGRRITLGFLGLCIVLGWLWLTWIALPA</sequence>
<dbReference type="AlphaFoldDB" id="A0A9X2KR47"/>
<name>A0A9X2KR47_9SPHN</name>
<evidence type="ECO:0000313" key="2">
    <source>
        <dbReference type="EMBL" id="MCP3735640.1"/>
    </source>
</evidence>
<keyword evidence="1" id="KW-1133">Transmembrane helix</keyword>
<accession>A0A9X2KR47</accession>
<comment type="caution">
    <text evidence="2">The sequence shown here is derived from an EMBL/GenBank/DDBJ whole genome shotgun (WGS) entry which is preliminary data.</text>
</comment>
<dbReference type="Proteomes" id="UP001139486">
    <property type="component" value="Unassembled WGS sequence"/>
</dbReference>
<keyword evidence="3" id="KW-1185">Reference proteome</keyword>